<feature type="chain" id="PRO_5002181238" evidence="1">
    <location>
        <begin position="25"/>
        <end position="120"/>
    </location>
</feature>
<gene>
    <name evidence="2" type="ORF">PHLGIDRAFT_484103</name>
</gene>
<dbReference type="Proteomes" id="UP000053257">
    <property type="component" value="Unassembled WGS sequence"/>
</dbReference>
<feature type="signal peptide" evidence="1">
    <location>
        <begin position="1"/>
        <end position="24"/>
    </location>
</feature>
<dbReference type="AlphaFoldDB" id="A0A0C3S5Y0"/>
<evidence type="ECO:0000256" key="1">
    <source>
        <dbReference type="SAM" id="SignalP"/>
    </source>
</evidence>
<dbReference type="EMBL" id="KN840532">
    <property type="protein sequence ID" value="KIP05862.1"/>
    <property type="molecule type" value="Genomic_DNA"/>
</dbReference>
<dbReference type="PANTHER" id="PTHR37487">
    <property type="entry name" value="CHROMOSOME 1, WHOLE GENOME SHOTGUN SEQUENCE"/>
    <property type="match status" value="1"/>
</dbReference>
<reference evidence="2 3" key="1">
    <citation type="journal article" date="2014" name="PLoS Genet.">
        <title>Analysis of the Phlebiopsis gigantea genome, transcriptome and secretome provides insight into its pioneer colonization strategies of wood.</title>
        <authorList>
            <person name="Hori C."/>
            <person name="Ishida T."/>
            <person name="Igarashi K."/>
            <person name="Samejima M."/>
            <person name="Suzuki H."/>
            <person name="Master E."/>
            <person name="Ferreira P."/>
            <person name="Ruiz-Duenas F.J."/>
            <person name="Held B."/>
            <person name="Canessa P."/>
            <person name="Larrondo L.F."/>
            <person name="Schmoll M."/>
            <person name="Druzhinina I.S."/>
            <person name="Kubicek C.P."/>
            <person name="Gaskell J.A."/>
            <person name="Kersten P."/>
            <person name="St John F."/>
            <person name="Glasner J."/>
            <person name="Sabat G."/>
            <person name="Splinter BonDurant S."/>
            <person name="Syed K."/>
            <person name="Yadav J."/>
            <person name="Mgbeahuruike A.C."/>
            <person name="Kovalchuk A."/>
            <person name="Asiegbu F.O."/>
            <person name="Lackner G."/>
            <person name="Hoffmeister D."/>
            <person name="Rencoret J."/>
            <person name="Gutierrez A."/>
            <person name="Sun H."/>
            <person name="Lindquist E."/>
            <person name="Barry K."/>
            <person name="Riley R."/>
            <person name="Grigoriev I.V."/>
            <person name="Henrissat B."/>
            <person name="Kues U."/>
            <person name="Berka R.M."/>
            <person name="Martinez A.T."/>
            <person name="Covert S.F."/>
            <person name="Blanchette R.A."/>
            <person name="Cullen D."/>
        </authorList>
    </citation>
    <scope>NUCLEOTIDE SEQUENCE [LARGE SCALE GENOMIC DNA]</scope>
    <source>
        <strain evidence="2 3">11061_1 CR5-6</strain>
    </source>
</reference>
<accession>A0A0C3S5Y0</accession>
<dbReference type="HOGENOM" id="CLU_063099_4_1_1"/>
<evidence type="ECO:0000313" key="3">
    <source>
        <dbReference type="Proteomes" id="UP000053257"/>
    </source>
</evidence>
<sequence>MPRSMKNFSASTFVALAGVAYATASHSPFEINTPSIPIECVPTLITWEGGLAPYALVIQVPDANGTPVQIFSGLRGHDFTWSTNLTAGTAFGLSLIDNKRDVAQSAPATVFPGTSSSCLN</sequence>
<protein>
    <submittedName>
        <fullName evidence="2">Uncharacterized protein</fullName>
    </submittedName>
</protein>
<name>A0A0C3S5Y0_PHLG1</name>
<keyword evidence="1" id="KW-0732">Signal</keyword>
<organism evidence="2 3">
    <name type="scientific">Phlebiopsis gigantea (strain 11061_1 CR5-6)</name>
    <name type="common">White-rot fungus</name>
    <name type="synonym">Peniophora gigantea</name>
    <dbReference type="NCBI Taxonomy" id="745531"/>
    <lineage>
        <taxon>Eukaryota</taxon>
        <taxon>Fungi</taxon>
        <taxon>Dikarya</taxon>
        <taxon>Basidiomycota</taxon>
        <taxon>Agaricomycotina</taxon>
        <taxon>Agaricomycetes</taxon>
        <taxon>Polyporales</taxon>
        <taxon>Phanerochaetaceae</taxon>
        <taxon>Phlebiopsis</taxon>
    </lineage>
</organism>
<evidence type="ECO:0000313" key="2">
    <source>
        <dbReference type="EMBL" id="KIP05862.1"/>
    </source>
</evidence>
<dbReference type="PANTHER" id="PTHR37487:SF2">
    <property type="entry name" value="EXPRESSED PROTEIN"/>
    <property type="match status" value="1"/>
</dbReference>
<proteinExistence type="predicted"/>
<dbReference type="STRING" id="745531.A0A0C3S5Y0"/>
<keyword evidence="3" id="KW-1185">Reference proteome</keyword>
<dbReference type="OrthoDB" id="2742996at2759"/>